<feature type="domain" description="PilY1 beta-propeller" evidence="8">
    <location>
        <begin position="256"/>
        <end position="526"/>
    </location>
</feature>
<dbReference type="InterPro" id="IPR008707">
    <property type="entry name" value="B-propeller_PilY1"/>
</dbReference>
<keyword evidence="6" id="KW-0281">Fimbrium</keyword>
<evidence type="ECO:0000313" key="9">
    <source>
        <dbReference type="EMBL" id="KGM57616.1"/>
    </source>
</evidence>
<dbReference type="GO" id="GO:0009289">
    <property type="term" value="C:pilus"/>
    <property type="evidence" value="ECO:0007669"/>
    <property type="project" value="UniProtKB-SubCell"/>
</dbReference>
<dbReference type="Gene3D" id="2.130.10.10">
    <property type="entry name" value="YVTN repeat-like/Quinoprotein amine dehydrogenase"/>
    <property type="match status" value="1"/>
</dbReference>
<feature type="region of interest" description="Disordered" evidence="7">
    <location>
        <begin position="52"/>
        <end position="74"/>
    </location>
</feature>
<dbReference type="Proteomes" id="UP000029989">
    <property type="component" value="Unassembled WGS sequence"/>
</dbReference>
<name>A0A0A0F388_9GAMM</name>
<organism evidence="9 10">
    <name type="scientific">Lysobacter arseniciresistens ZS79</name>
    <dbReference type="NCBI Taxonomy" id="913325"/>
    <lineage>
        <taxon>Bacteria</taxon>
        <taxon>Pseudomonadati</taxon>
        <taxon>Pseudomonadota</taxon>
        <taxon>Gammaproteobacteria</taxon>
        <taxon>Lysobacterales</taxon>
        <taxon>Lysobacteraceae</taxon>
        <taxon>Novilysobacter</taxon>
    </lineage>
</organism>
<proteinExistence type="inferred from homology"/>
<evidence type="ECO:0000313" key="10">
    <source>
        <dbReference type="Proteomes" id="UP000029989"/>
    </source>
</evidence>
<dbReference type="SUPFAM" id="SSF50998">
    <property type="entry name" value="Quinoprotein alcohol dehydrogenase-like"/>
    <property type="match status" value="1"/>
</dbReference>
<feature type="region of interest" description="Disordered" evidence="7">
    <location>
        <begin position="638"/>
        <end position="660"/>
    </location>
</feature>
<reference evidence="9 10" key="1">
    <citation type="journal article" date="2015" name="Stand. Genomic Sci.">
        <title>Genomic information of the arsenic-resistant bacterium Lysobacter arseniciresistens type strain ZS79(T) and comparison of Lysobacter draft genomes.</title>
        <authorList>
            <person name="Liu L."/>
            <person name="Zhang S."/>
            <person name="Luo M."/>
            <person name="Wang G."/>
        </authorList>
    </citation>
    <scope>NUCLEOTIDE SEQUENCE [LARGE SCALE GENOMIC DNA]</scope>
    <source>
        <strain evidence="9 10">ZS79</strain>
    </source>
</reference>
<keyword evidence="4" id="KW-0479">Metal-binding</keyword>
<comment type="caution">
    <text evidence="9">The sequence shown here is derived from an EMBL/GenBank/DDBJ whole genome shotgun (WGS) entry which is preliminary data.</text>
</comment>
<evidence type="ECO:0000256" key="3">
    <source>
        <dbReference type="ARBA" id="ARBA00022558"/>
    </source>
</evidence>
<feature type="compositionally biased region" description="Acidic residues" evidence="7">
    <location>
        <begin position="638"/>
        <end position="657"/>
    </location>
</feature>
<sequence>MHYWKRDLRPNLPNNVSPSTLNPAFWQHMVTFGISIGLQGTLNPETDVDRIASGDASWPNPWRTDSSSQDRWSNESARRIDDLLHASVNGRGDFVAASNPSQFSEALKDALSAIKKRKSSGSNVTSNGPQLNTGSRIFQATFTSGEWSGDVLSVALSPTGGIGSSAWSMVEVIEDDQAAFLGRGVYTWNRDTADGAVFPTTAQTAALERTGGTAPVTGEQNADYIKGYRTREGGVGKLRVRTTPVGDIVNSSPFYSEEAAALFIGANDGMLHAINSNSGAVEFSYVPAGLDFAALSTLSDPEYMHQFFVDGGIDVTTRAQGGNRNILVGSLGRGGKGVFALDVSDPSTFDDSDVLWDKTTTTDGDMGYVLGAPLVRKGRGGTTYAFVGNGIESANGSSALFVYNAVTGELVEKIVVDANGGGLAPPRAADTNLDGIADTIYAGDLSGSLWKFDITGNNTGNWDGVEIFSAVDVSGNAQPITAPVAIAREPVTDRIFVMFGTGRYISVDDITSTATQTMYALIDDGNAIAGRAALEQRSIPRTGVDSKGRPARSWEGYSPLPEGVDGWFIDLGIPTAGERVVTGGFMRGRALWFSSIIPEVGAGCDAAGRGYLNAIDAFTGTSPQSGTGDGSGTYMDVDGDGEGDDTVNGEGGGDDDGFVGSVDLGLGMPGQGTGVGNDVYVCGSDAECGSMDETPGDSAARRLGWRELFNRN</sequence>
<keyword evidence="5" id="KW-0106">Calcium</keyword>
<dbReference type="AlphaFoldDB" id="A0A0A0F388"/>
<dbReference type="InterPro" id="IPR015943">
    <property type="entry name" value="WD40/YVTN_repeat-like_dom_sf"/>
</dbReference>
<dbReference type="GO" id="GO:0046872">
    <property type="term" value="F:metal ion binding"/>
    <property type="evidence" value="ECO:0007669"/>
    <property type="project" value="UniProtKB-KW"/>
</dbReference>
<evidence type="ECO:0000256" key="4">
    <source>
        <dbReference type="ARBA" id="ARBA00022723"/>
    </source>
</evidence>
<evidence type="ECO:0000256" key="6">
    <source>
        <dbReference type="ARBA" id="ARBA00023263"/>
    </source>
</evidence>
<dbReference type="EMBL" id="AVPT01000002">
    <property type="protein sequence ID" value="KGM57616.1"/>
    <property type="molecule type" value="Genomic_DNA"/>
</dbReference>
<evidence type="ECO:0000256" key="7">
    <source>
        <dbReference type="SAM" id="MobiDB-lite"/>
    </source>
</evidence>
<comment type="similarity">
    <text evidence="2">Belongs to the PilY1 family.</text>
</comment>
<dbReference type="eggNOG" id="COG2304">
    <property type="taxonomic scope" value="Bacteria"/>
</dbReference>
<dbReference type="InterPro" id="IPR011047">
    <property type="entry name" value="Quinoprotein_ADH-like_sf"/>
</dbReference>
<comment type="subcellular location">
    <subcellularLocation>
        <location evidence="1">Fimbrium</location>
    </subcellularLocation>
</comment>
<protein>
    <recommendedName>
        <fullName evidence="8">PilY1 beta-propeller domain-containing protein</fullName>
    </recommendedName>
</protein>
<dbReference type="Pfam" id="PF05567">
    <property type="entry name" value="T4P_PilY1"/>
    <property type="match status" value="1"/>
</dbReference>
<keyword evidence="10" id="KW-1185">Reference proteome</keyword>
<keyword evidence="3" id="KW-1029">Fimbrium biogenesis</keyword>
<evidence type="ECO:0000256" key="1">
    <source>
        <dbReference type="ARBA" id="ARBA00004561"/>
    </source>
</evidence>
<gene>
    <name evidence="9" type="ORF">N799_06090</name>
</gene>
<evidence type="ECO:0000256" key="2">
    <source>
        <dbReference type="ARBA" id="ARBA00008387"/>
    </source>
</evidence>
<evidence type="ECO:0000259" key="8">
    <source>
        <dbReference type="Pfam" id="PF05567"/>
    </source>
</evidence>
<evidence type="ECO:0000256" key="5">
    <source>
        <dbReference type="ARBA" id="ARBA00022837"/>
    </source>
</evidence>
<dbReference type="STRING" id="913325.N799_06090"/>
<accession>A0A0A0F388</accession>
<dbReference type="eggNOG" id="COG3419">
    <property type="taxonomic scope" value="Bacteria"/>
</dbReference>